<dbReference type="EMBL" id="CBHH010000020">
    <property type="protein sequence ID" value="CDD55789.1"/>
    <property type="molecule type" value="Genomic_DNA"/>
</dbReference>
<evidence type="ECO:0000256" key="1">
    <source>
        <dbReference type="ARBA" id="ARBA00022679"/>
    </source>
</evidence>
<comment type="cofactor">
    <cofactor evidence="6">
        <name>a divalent metal cation</name>
        <dbReference type="ChEBI" id="CHEBI:60240"/>
    </cofactor>
</comment>
<name>R7AJT2_9FIRM</name>
<sequence>MKNFYIITNKAKDPDYSFTHEVMNYLKSLGMNCACQDASEDLTYTKYRYTNADLIPQDVECVIVLGGDGTLIQAARDLHLRDIPLLGVNIGTLGFLTDIEKEDLYTALGAIIRGEYEFDTRMMLKGNVYRNGELIYENTALNDITINRNGILRVIDFDVFVNDEYLNSYSADGVIVSTATGSTAYSLSAGGPIVQPNAEIIMITPICPHTLNKRSIVLGADNSIVIEMSDNKGLEEERVASFDGELFCKMITGDKLVITKLENKVRLIKTTKQSFLQIVRRKMNN</sequence>
<organism evidence="7 8">
    <name type="scientific">Bacteroides pectinophilus CAG:437</name>
    <dbReference type="NCBI Taxonomy" id="1263051"/>
    <lineage>
        <taxon>Bacteria</taxon>
        <taxon>Bacillati</taxon>
        <taxon>Bacillota</taxon>
        <taxon>Clostridia</taxon>
        <taxon>Eubacteriales</taxon>
    </lineage>
</organism>
<comment type="function">
    <text evidence="6">Involved in the regulation of the intracellular balance of NAD and NADP, and is a key enzyme in the biosynthesis of NADP. Catalyzes specifically the phosphorylation on 2'-hydroxyl of the adenosine moiety of NAD to yield NADP.</text>
</comment>
<dbReference type="EC" id="2.7.1.23" evidence="6"/>
<feature type="binding site" evidence="6">
    <location>
        <begin position="183"/>
        <end position="188"/>
    </location>
    <ligand>
        <name>NAD(+)</name>
        <dbReference type="ChEBI" id="CHEBI:57540"/>
    </ligand>
</feature>
<feature type="binding site" evidence="6">
    <location>
        <position position="153"/>
    </location>
    <ligand>
        <name>NAD(+)</name>
        <dbReference type="ChEBI" id="CHEBI:57540"/>
    </ligand>
</feature>
<feature type="binding site" evidence="6">
    <location>
        <begin position="142"/>
        <end position="143"/>
    </location>
    <ligand>
        <name>NAD(+)</name>
        <dbReference type="ChEBI" id="CHEBI:57540"/>
    </ligand>
</feature>
<dbReference type="Gene3D" id="2.60.200.30">
    <property type="entry name" value="Probable inorganic polyphosphate/atp-NAD kinase, domain 2"/>
    <property type="match status" value="1"/>
</dbReference>
<feature type="binding site" evidence="6">
    <location>
        <begin position="68"/>
        <end position="69"/>
    </location>
    <ligand>
        <name>NAD(+)</name>
        <dbReference type="ChEBI" id="CHEBI:57540"/>
    </ligand>
</feature>
<dbReference type="HAMAP" id="MF_00361">
    <property type="entry name" value="NAD_kinase"/>
    <property type="match status" value="1"/>
</dbReference>
<dbReference type="GO" id="GO:0006741">
    <property type="term" value="P:NADP+ biosynthetic process"/>
    <property type="evidence" value="ECO:0007669"/>
    <property type="project" value="UniProtKB-UniRule"/>
</dbReference>
<dbReference type="InterPro" id="IPR017438">
    <property type="entry name" value="ATP-NAD_kinase_N"/>
</dbReference>
<evidence type="ECO:0000256" key="5">
    <source>
        <dbReference type="ARBA" id="ARBA00047925"/>
    </source>
</evidence>
<comment type="subcellular location">
    <subcellularLocation>
        <location evidence="6">Cytoplasm</location>
    </subcellularLocation>
</comment>
<dbReference type="InterPro" id="IPR017437">
    <property type="entry name" value="ATP-NAD_kinase_PpnK-typ_C"/>
</dbReference>
<keyword evidence="4 6" id="KW-0520">NAD</keyword>
<comment type="caution">
    <text evidence="6">Lacks conserved residue(s) required for the propagation of feature annotation.</text>
</comment>
<dbReference type="InterPro" id="IPR016064">
    <property type="entry name" value="NAD/diacylglycerol_kinase_sf"/>
</dbReference>
<dbReference type="PANTHER" id="PTHR20275:SF0">
    <property type="entry name" value="NAD KINASE"/>
    <property type="match status" value="1"/>
</dbReference>
<dbReference type="GO" id="GO:0005737">
    <property type="term" value="C:cytoplasm"/>
    <property type="evidence" value="ECO:0007669"/>
    <property type="project" value="UniProtKB-SubCell"/>
</dbReference>
<keyword evidence="1 6" id="KW-0808">Transferase</keyword>
<dbReference type="GO" id="GO:0051287">
    <property type="term" value="F:NAD binding"/>
    <property type="evidence" value="ECO:0007669"/>
    <property type="project" value="UniProtKB-ARBA"/>
</dbReference>
<dbReference type="Pfam" id="PF20143">
    <property type="entry name" value="NAD_kinase_C"/>
    <property type="match status" value="1"/>
</dbReference>
<evidence type="ECO:0000256" key="2">
    <source>
        <dbReference type="ARBA" id="ARBA00022777"/>
    </source>
</evidence>
<feature type="active site" description="Proton acceptor" evidence="6">
    <location>
        <position position="68"/>
    </location>
</feature>
<keyword evidence="6" id="KW-0547">Nucleotide-binding</keyword>
<dbReference type="InterPro" id="IPR002504">
    <property type="entry name" value="NADK"/>
</dbReference>
<dbReference type="GO" id="GO:0046872">
    <property type="term" value="F:metal ion binding"/>
    <property type="evidence" value="ECO:0007669"/>
    <property type="project" value="UniProtKB-UniRule"/>
</dbReference>
<dbReference type="Proteomes" id="UP000018141">
    <property type="component" value="Unassembled WGS sequence"/>
</dbReference>
<evidence type="ECO:0000256" key="6">
    <source>
        <dbReference type="HAMAP-Rule" id="MF_00361"/>
    </source>
</evidence>
<feature type="binding site" evidence="6">
    <location>
        <position position="172"/>
    </location>
    <ligand>
        <name>NAD(+)</name>
        <dbReference type="ChEBI" id="CHEBI:57540"/>
    </ligand>
</feature>
<accession>R7AJT2</accession>
<dbReference type="GO" id="GO:0019674">
    <property type="term" value="P:NAD+ metabolic process"/>
    <property type="evidence" value="ECO:0007669"/>
    <property type="project" value="InterPro"/>
</dbReference>
<comment type="similarity">
    <text evidence="6">Belongs to the NAD kinase family.</text>
</comment>
<dbReference type="SUPFAM" id="SSF111331">
    <property type="entry name" value="NAD kinase/diacylglycerol kinase-like"/>
    <property type="match status" value="1"/>
</dbReference>
<proteinExistence type="inferred from homology"/>
<dbReference type="Pfam" id="PF01513">
    <property type="entry name" value="NAD_kinase"/>
    <property type="match status" value="1"/>
</dbReference>
<dbReference type="GO" id="GO:0003951">
    <property type="term" value="F:NAD+ kinase activity"/>
    <property type="evidence" value="ECO:0007669"/>
    <property type="project" value="UniProtKB-UniRule"/>
</dbReference>
<protein>
    <recommendedName>
        <fullName evidence="6">NAD kinase</fullName>
        <ecNumber evidence="6">2.7.1.23</ecNumber>
    </recommendedName>
    <alternativeName>
        <fullName evidence="6">ATP-dependent NAD kinase</fullName>
    </alternativeName>
</protein>
<dbReference type="Gene3D" id="3.40.50.10330">
    <property type="entry name" value="Probable inorganic polyphosphate/atp-NAD kinase, domain 1"/>
    <property type="match status" value="1"/>
</dbReference>
<dbReference type="AlphaFoldDB" id="R7AJT2"/>
<gene>
    <name evidence="6" type="primary">nadK</name>
    <name evidence="7" type="ORF">BN656_00515</name>
</gene>
<keyword evidence="2 6" id="KW-0418">Kinase</keyword>
<comment type="caution">
    <text evidence="7">The sequence shown here is derived from an EMBL/GenBank/DDBJ whole genome shotgun (WGS) entry which is preliminary data.</text>
</comment>
<evidence type="ECO:0000313" key="8">
    <source>
        <dbReference type="Proteomes" id="UP000018141"/>
    </source>
</evidence>
<dbReference type="GO" id="GO:0005524">
    <property type="term" value="F:ATP binding"/>
    <property type="evidence" value="ECO:0007669"/>
    <property type="project" value="UniProtKB-KW"/>
</dbReference>
<comment type="catalytic activity">
    <reaction evidence="5 6">
        <text>NAD(+) + ATP = ADP + NADP(+) + H(+)</text>
        <dbReference type="Rhea" id="RHEA:18629"/>
        <dbReference type="ChEBI" id="CHEBI:15378"/>
        <dbReference type="ChEBI" id="CHEBI:30616"/>
        <dbReference type="ChEBI" id="CHEBI:57540"/>
        <dbReference type="ChEBI" id="CHEBI:58349"/>
        <dbReference type="ChEBI" id="CHEBI:456216"/>
        <dbReference type="EC" id="2.7.1.23"/>
    </reaction>
</comment>
<evidence type="ECO:0000256" key="3">
    <source>
        <dbReference type="ARBA" id="ARBA00022857"/>
    </source>
</evidence>
<keyword evidence="6" id="KW-0067">ATP-binding</keyword>
<keyword evidence="6" id="KW-0963">Cytoplasm</keyword>
<dbReference type="PANTHER" id="PTHR20275">
    <property type="entry name" value="NAD KINASE"/>
    <property type="match status" value="1"/>
</dbReference>
<evidence type="ECO:0000313" key="7">
    <source>
        <dbReference type="EMBL" id="CDD55789.1"/>
    </source>
</evidence>
<reference evidence="7" key="1">
    <citation type="submission" date="2012-11" db="EMBL/GenBank/DDBJ databases">
        <title>Dependencies among metagenomic species, viruses, plasmids and units of genetic variation.</title>
        <authorList>
            <person name="Nielsen H.B."/>
            <person name="Almeida M."/>
            <person name="Juncker A.S."/>
            <person name="Rasmussen S."/>
            <person name="Li J."/>
            <person name="Sunagawa S."/>
            <person name="Plichta D."/>
            <person name="Gautier L."/>
            <person name="Le Chatelier E."/>
            <person name="Peletier E."/>
            <person name="Bonde I."/>
            <person name="Nielsen T."/>
            <person name="Manichanh C."/>
            <person name="Arumugam M."/>
            <person name="Batto J."/>
            <person name="Santos M.B.Q.D."/>
            <person name="Blom N."/>
            <person name="Borruel N."/>
            <person name="Burgdorf K.S."/>
            <person name="Boumezbeur F."/>
            <person name="Casellas F."/>
            <person name="Dore J."/>
            <person name="Guarner F."/>
            <person name="Hansen T."/>
            <person name="Hildebrand F."/>
            <person name="Kaas R.S."/>
            <person name="Kennedy S."/>
            <person name="Kristiansen K."/>
            <person name="Kultima J.R."/>
            <person name="Leonard P."/>
            <person name="Levenez F."/>
            <person name="Lund O."/>
            <person name="Moumen B."/>
            <person name="Le Paslier D."/>
            <person name="Pons N."/>
            <person name="Pedersen O."/>
            <person name="Prifti E."/>
            <person name="Qin J."/>
            <person name="Raes J."/>
            <person name="Tap J."/>
            <person name="Tims S."/>
            <person name="Ussery D.W."/>
            <person name="Yamada T."/>
            <person name="MetaHit consortium"/>
            <person name="Renault P."/>
            <person name="Sicheritz-Ponten T."/>
            <person name="Bork P."/>
            <person name="Wang J."/>
            <person name="Brunak S."/>
            <person name="Ehrlich S.D."/>
        </authorList>
    </citation>
    <scope>NUCLEOTIDE SEQUENCE [LARGE SCALE GENOMIC DNA]</scope>
</reference>
<evidence type="ECO:0000256" key="4">
    <source>
        <dbReference type="ARBA" id="ARBA00023027"/>
    </source>
</evidence>
<keyword evidence="3 6" id="KW-0521">NADP</keyword>